<name>A0AA95EUI9_9BACL</name>
<evidence type="ECO:0008006" key="3">
    <source>
        <dbReference type="Google" id="ProtNLM"/>
    </source>
</evidence>
<keyword evidence="2" id="KW-1185">Reference proteome</keyword>
<organism evidence="1 2">
    <name type="scientific">Candidatus Cohnella colombiensis</name>
    <dbReference type="NCBI Taxonomy" id="3121368"/>
    <lineage>
        <taxon>Bacteria</taxon>
        <taxon>Bacillati</taxon>
        <taxon>Bacillota</taxon>
        <taxon>Bacilli</taxon>
        <taxon>Bacillales</taxon>
        <taxon>Paenibacillaceae</taxon>
        <taxon>Cohnella</taxon>
    </lineage>
</organism>
<evidence type="ECO:0000313" key="2">
    <source>
        <dbReference type="Proteomes" id="UP001178662"/>
    </source>
</evidence>
<evidence type="ECO:0000313" key="1">
    <source>
        <dbReference type="EMBL" id="WEK53685.1"/>
    </source>
</evidence>
<accession>A0AA95EUI9</accession>
<reference evidence="1" key="1">
    <citation type="submission" date="2023-03" db="EMBL/GenBank/DDBJ databases">
        <title>Andean soil-derived lignocellulolytic bacterial consortium as a source of novel taxa and putative plastic-active enzymes.</title>
        <authorList>
            <person name="Diaz-Garcia L."/>
            <person name="Chuvochina M."/>
            <person name="Feuerriegel G."/>
            <person name="Bunk B."/>
            <person name="Sproer C."/>
            <person name="Streit W.R."/>
            <person name="Rodriguez L.M."/>
            <person name="Overmann J."/>
            <person name="Jimenez D.J."/>
        </authorList>
    </citation>
    <scope>NUCLEOTIDE SEQUENCE</scope>
    <source>
        <strain evidence="1">MAG 2441</strain>
    </source>
</reference>
<protein>
    <recommendedName>
        <fullName evidence="3">DNA-binding response regulator</fullName>
    </recommendedName>
</protein>
<sequence>MSYELQVEQFVEDQRRLATGQRLEMLNRNLVAEKRLLSVVLLPLLRGFDGLILEHEVISQTGVRIYIDVFYQPLKLAIESEGFAVHADKITRERFDFEKARIRTFTAKGYRHVPFSWDELEKKSDACRRSFAEIVGSYSGLPKQEQLAIGVYERELLRCMLRMNRPLAIEDAMHCLQLGRDVCRRELRKLLNNNFIRPSGSSQHRHHGYILEEKAYDYLL</sequence>
<dbReference type="AlphaFoldDB" id="A0AA95EUI9"/>
<dbReference type="EMBL" id="CP119317">
    <property type="protein sequence ID" value="WEK53685.1"/>
    <property type="molecule type" value="Genomic_DNA"/>
</dbReference>
<proteinExistence type="predicted"/>
<dbReference type="Proteomes" id="UP001178662">
    <property type="component" value="Chromosome"/>
</dbReference>
<gene>
    <name evidence="1" type="ORF">P0Y55_14015</name>
</gene>